<keyword evidence="1 9" id="KW-0547">Nucleotide-binding</keyword>
<dbReference type="EC" id="5.6.2.3" evidence="9"/>
<keyword evidence="6" id="KW-0238">DNA-binding</keyword>
<dbReference type="InterPro" id="IPR049163">
    <property type="entry name" value="Pif1-like_2B_dom"/>
</dbReference>
<dbReference type="SUPFAM" id="SSF52540">
    <property type="entry name" value="P-loop containing nucleoside triphosphate hydrolases"/>
    <property type="match status" value="2"/>
</dbReference>
<keyword evidence="13" id="KW-1185">Reference proteome</keyword>
<dbReference type="PANTHER" id="PTHR47642">
    <property type="entry name" value="ATP-DEPENDENT DNA HELICASE"/>
    <property type="match status" value="1"/>
</dbReference>
<dbReference type="PANTHER" id="PTHR47642:SF5">
    <property type="entry name" value="ATP-DEPENDENT DNA HELICASE"/>
    <property type="match status" value="1"/>
</dbReference>
<keyword evidence="7 9" id="KW-0234">DNA repair</keyword>
<evidence type="ECO:0000259" key="10">
    <source>
        <dbReference type="Pfam" id="PF05970"/>
    </source>
</evidence>
<feature type="domain" description="DNA helicase Pif1-like 2B" evidence="11">
    <location>
        <begin position="451"/>
        <end position="486"/>
    </location>
</feature>
<dbReference type="CDD" id="cd18809">
    <property type="entry name" value="SF1_C_RecD"/>
    <property type="match status" value="1"/>
</dbReference>
<evidence type="ECO:0000256" key="2">
    <source>
        <dbReference type="ARBA" id="ARBA00022763"/>
    </source>
</evidence>
<dbReference type="GO" id="GO:0016887">
    <property type="term" value="F:ATP hydrolysis activity"/>
    <property type="evidence" value="ECO:0007669"/>
    <property type="project" value="RHEA"/>
</dbReference>
<accession>A0A2W1BKZ8</accession>
<evidence type="ECO:0000256" key="3">
    <source>
        <dbReference type="ARBA" id="ARBA00022801"/>
    </source>
</evidence>
<evidence type="ECO:0000256" key="1">
    <source>
        <dbReference type="ARBA" id="ARBA00022741"/>
    </source>
</evidence>
<gene>
    <name evidence="12" type="primary">HaOG205669</name>
    <name evidence="12" type="ORF">B5X24_HaOG205669</name>
</gene>
<proteinExistence type="inferred from homology"/>
<organism evidence="12 13">
    <name type="scientific">Helicoverpa armigera</name>
    <name type="common">Cotton bollworm</name>
    <name type="synonym">Heliothis armigera</name>
    <dbReference type="NCBI Taxonomy" id="29058"/>
    <lineage>
        <taxon>Eukaryota</taxon>
        <taxon>Metazoa</taxon>
        <taxon>Ecdysozoa</taxon>
        <taxon>Arthropoda</taxon>
        <taxon>Hexapoda</taxon>
        <taxon>Insecta</taxon>
        <taxon>Pterygota</taxon>
        <taxon>Neoptera</taxon>
        <taxon>Endopterygota</taxon>
        <taxon>Lepidoptera</taxon>
        <taxon>Glossata</taxon>
        <taxon>Ditrysia</taxon>
        <taxon>Noctuoidea</taxon>
        <taxon>Noctuidae</taxon>
        <taxon>Heliothinae</taxon>
        <taxon>Helicoverpa</taxon>
    </lineage>
</organism>
<comment type="cofactor">
    <cofactor evidence="9">
        <name>Mg(2+)</name>
        <dbReference type="ChEBI" id="CHEBI:18420"/>
    </cofactor>
</comment>
<evidence type="ECO:0000259" key="11">
    <source>
        <dbReference type="Pfam" id="PF21530"/>
    </source>
</evidence>
<keyword evidence="8" id="KW-0413">Isomerase</keyword>
<protein>
    <recommendedName>
        <fullName evidence="9">ATP-dependent DNA helicase</fullName>
        <ecNumber evidence="9">5.6.2.3</ecNumber>
    </recommendedName>
</protein>
<dbReference type="InterPro" id="IPR027417">
    <property type="entry name" value="P-loop_NTPase"/>
</dbReference>
<evidence type="ECO:0000313" key="13">
    <source>
        <dbReference type="Proteomes" id="UP000249218"/>
    </source>
</evidence>
<dbReference type="Proteomes" id="UP000249218">
    <property type="component" value="Unassembled WGS sequence"/>
</dbReference>
<evidence type="ECO:0000256" key="7">
    <source>
        <dbReference type="ARBA" id="ARBA00023204"/>
    </source>
</evidence>
<dbReference type="Pfam" id="PF05970">
    <property type="entry name" value="PIF1"/>
    <property type="match status" value="1"/>
</dbReference>
<dbReference type="Gene3D" id="3.40.50.300">
    <property type="entry name" value="P-loop containing nucleotide triphosphate hydrolases"/>
    <property type="match status" value="1"/>
</dbReference>
<keyword evidence="2 9" id="KW-0227">DNA damage</keyword>
<dbReference type="AlphaFoldDB" id="A0A2W1BKZ8"/>
<dbReference type="GO" id="GO:0006310">
    <property type="term" value="P:DNA recombination"/>
    <property type="evidence" value="ECO:0007669"/>
    <property type="project" value="UniProtKB-KW"/>
</dbReference>
<evidence type="ECO:0000256" key="5">
    <source>
        <dbReference type="ARBA" id="ARBA00022840"/>
    </source>
</evidence>
<evidence type="ECO:0000313" key="12">
    <source>
        <dbReference type="EMBL" id="PZC75752.1"/>
    </source>
</evidence>
<dbReference type="Pfam" id="PF21530">
    <property type="entry name" value="Pif1_2B_dom"/>
    <property type="match status" value="1"/>
</dbReference>
<comment type="catalytic activity">
    <reaction evidence="9">
        <text>ATP + H2O = ADP + phosphate + H(+)</text>
        <dbReference type="Rhea" id="RHEA:13065"/>
        <dbReference type="ChEBI" id="CHEBI:15377"/>
        <dbReference type="ChEBI" id="CHEBI:15378"/>
        <dbReference type="ChEBI" id="CHEBI:30616"/>
        <dbReference type="ChEBI" id="CHEBI:43474"/>
        <dbReference type="ChEBI" id="CHEBI:456216"/>
        <dbReference type="EC" id="5.6.2.3"/>
    </reaction>
</comment>
<name>A0A2W1BKZ8_HELAM</name>
<keyword evidence="9" id="KW-0233">DNA recombination</keyword>
<dbReference type="OrthoDB" id="272985at2759"/>
<dbReference type="GO" id="GO:0043139">
    <property type="term" value="F:5'-3' DNA helicase activity"/>
    <property type="evidence" value="ECO:0007669"/>
    <property type="project" value="UniProtKB-EC"/>
</dbReference>
<keyword evidence="3 9" id="KW-0378">Hydrolase</keyword>
<keyword evidence="5 9" id="KW-0067">ATP-binding</keyword>
<evidence type="ECO:0000256" key="6">
    <source>
        <dbReference type="ARBA" id="ARBA00023125"/>
    </source>
</evidence>
<feature type="domain" description="DNA helicase Pif1-like DEAD-box helicase" evidence="10">
    <location>
        <begin position="152"/>
        <end position="367"/>
    </location>
</feature>
<dbReference type="GO" id="GO:0006281">
    <property type="term" value="P:DNA repair"/>
    <property type="evidence" value="ECO:0007669"/>
    <property type="project" value="UniProtKB-KW"/>
</dbReference>
<evidence type="ECO:0000256" key="4">
    <source>
        <dbReference type="ARBA" id="ARBA00022806"/>
    </source>
</evidence>
<comment type="similarity">
    <text evidence="9">Belongs to the helicase family.</text>
</comment>
<dbReference type="InterPro" id="IPR051055">
    <property type="entry name" value="PIF1_helicase"/>
</dbReference>
<evidence type="ECO:0000256" key="8">
    <source>
        <dbReference type="ARBA" id="ARBA00023235"/>
    </source>
</evidence>
<sequence length="617" mass="70692">MSNDDSVDDHQHQEETTRRRLITLTDNTKLIVRNVPATVRVPYFVAATDPENYYYSLLLQYMPYRNECELLEEHDSAQEAFLAKEEFLRQTNERMQLFRERDRQLENAFNQVHAFRILDEENLQPNDEPIDEIEAPEHCMADDEFNTSCRAMNADQAEVFRFVTRNIQEQIQGNDNRLRLFITGNAGTGKTFLFKLLKNQANRCHAKTVVKVCALTGVAARLIGGSTLHTALKLPVQKDGRITQMPMLTGNFLRLMRLQWKDIQFLFIDEISMVPYEMLCMIDSRLKQLKNSEEMFGGLNVLLFGDLMQLPPVRGNQVFDQPARMVPATHLWRLFSLIELKENMRQKGCDKFVNILNALRVGELTTEHFSDLMQKVSSNSSGEFSIEKALRIYPTNQQVNKHNSAVLEHFRKKNTQMFKIIAQDQLIDGSKKNDQIDINKIIHTDINKTGGLPKELEIFVGAKVMLRSNVDVAKGLVNGAIGHITEIIWPYYRRAQLYDSDVPSVRVDFGNDGIHIIHPKSVQFPAKFNHGTAERRMLPIVLSWASTVHKMQGTTVDHAVIYLGSKLFAAGQAYVALNRVRSLAGLQIEELDCSKLTSKKPCNVDALKEMYRMRTNK</sequence>
<reference evidence="12 13" key="1">
    <citation type="journal article" date="2017" name="BMC Biol.">
        <title>Genomic innovations, transcriptional plasticity and gene loss underlying the evolution and divergence of two highly polyphagous and invasive Helicoverpa pest species.</title>
        <authorList>
            <person name="Pearce S.L."/>
            <person name="Clarke D.F."/>
            <person name="East P.D."/>
            <person name="Elfekih S."/>
            <person name="Gordon K.H."/>
            <person name="Jermiin L.S."/>
            <person name="McGaughran A."/>
            <person name="Oakeshott J.G."/>
            <person name="Papanikolaou A."/>
            <person name="Perera O.P."/>
            <person name="Rane R.V."/>
            <person name="Richards S."/>
            <person name="Tay W.T."/>
            <person name="Walsh T.K."/>
            <person name="Anderson A."/>
            <person name="Anderson C.J."/>
            <person name="Asgari S."/>
            <person name="Board P.G."/>
            <person name="Bretschneider A."/>
            <person name="Campbell P.M."/>
            <person name="Chertemps T."/>
            <person name="Christeller J.T."/>
            <person name="Coppin C.W."/>
            <person name="Downes S.J."/>
            <person name="Duan G."/>
            <person name="Farnsworth C.A."/>
            <person name="Good R.T."/>
            <person name="Han L.B."/>
            <person name="Han Y.C."/>
            <person name="Hatje K."/>
            <person name="Horne I."/>
            <person name="Huang Y.P."/>
            <person name="Hughes D.S."/>
            <person name="Jacquin-Joly E."/>
            <person name="James W."/>
            <person name="Jhangiani S."/>
            <person name="Kollmar M."/>
            <person name="Kuwar S.S."/>
            <person name="Li S."/>
            <person name="Liu N.Y."/>
            <person name="Maibeche M.T."/>
            <person name="Miller J.R."/>
            <person name="Montagne N."/>
            <person name="Perry T."/>
            <person name="Qu J."/>
            <person name="Song S.V."/>
            <person name="Sutton G.G."/>
            <person name="Vogel H."/>
            <person name="Walenz B.P."/>
            <person name="Xu W."/>
            <person name="Zhang H.J."/>
            <person name="Zou Z."/>
            <person name="Batterham P."/>
            <person name="Edwards O.R."/>
            <person name="Feyereisen R."/>
            <person name="Gibbs R.A."/>
            <person name="Heckel D.G."/>
            <person name="McGrath A."/>
            <person name="Robin C."/>
            <person name="Scherer S.E."/>
            <person name="Worley K.C."/>
            <person name="Wu Y.D."/>
        </authorList>
    </citation>
    <scope>NUCLEOTIDE SEQUENCE [LARGE SCALE GENOMIC DNA]</scope>
    <source>
        <strain evidence="12">Harm_GR_Male_#8</strain>
        <tissue evidence="12">Whole organism</tissue>
    </source>
</reference>
<evidence type="ECO:0000256" key="9">
    <source>
        <dbReference type="RuleBase" id="RU363044"/>
    </source>
</evidence>
<keyword evidence="4 9" id="KW-0347">Helicase</keyword>
<dbReference type="GO" id="GO:0000723">
    <property type="term" value="P:telomere maintenance"/>
    <property type="evidence" value="ECO:0007669"/>
    <property type="project" value="InterPro"/>
</dbReference>
<dbReference type="InterPro" id="IPR010285">
    <property type="entry name" value="DNA_helicase_pif1-like_DEAD"/>
</dbReference>
<dbReference type="EMBL" id="KZ149983">
    <property type="protein sequence ID" value="PZC75752.1"/>
    <property type="molecule type" value="Genomic_DNA"/>
</dbReference>
<dbReference type="GO" id="GO:0005524">
    <property type="term" value="F:ATP binding"/>
    <property type="evidence" value="ECO:0007669"/>
    <property type="project" value="UniProtKB-KW"/>
</dbReference>